<dbReference type="EMBL" id="JAFBDR010000001">
    <property type="protein sequence ID" value="MBM7569808.1"/>
    <property type="molecule type" value="Genomic_DNA"/>
</dbReference>
<evidence type="ECO:0000259" key="1">
    <source>
        <dbReference type="Pfam" id="PF07238"/>
    </source>
</evidence>
<organism evidence="3 4">
    <name type="scientific">Aquibacillus albus</name>
    <dbReference type="NCBI Taxonomy" id="1168171"/>
    <lineage>
        <taxon>Bacteria</taxon>
        <taxon>Bacillati</taxon>
        <taxon>Bacillota</taxon>
        <taxon>Bacilli</taxon>
        <taxon>Bacillales</taxon>
        <taxon>Bacillaceae</taxon>
        <taxon>Aquibacillus</taxon>
    </lineage>
</organism>
<feature type="domain" description="Type III secretion system flagellar brake protein YcgR PilZN" evidence="2">
    <location>
        <begin position="10"/>
        <end position="96"/>
    </location>
</feature>
<evidence type="ECO:0000313" key="4">
    <source>
        <dbReference type="Proteomes" id="UP001296943"/>
    </source>
</evidence>
<accession>A0ABS2MVI2</accession>
<dbReference type="Proteomes" id="UP001296943">
    <property type="component" value="Unassembled WGS sequence"/>
</dbReference>
<reference evidence="3 4" key="1">
    <citation type="submission" date="2021-01" db="EMBL/GenBank/DDBJ databases">
        <title>Genomic Encyclopedia of Type Strains, Phase IV (KMG-IV): sequencing the most valuable type-strain genomes for metagenomic binning, comparative biology and taxonomic classification.</title>
        <authorList>
            <person name="Goeker M."/>
        </authorList>
    </citation>
    <scope>NUCLEOTIDE SEQUENCE [LARGE SCALE GENOMIC DNA]</scope>
    <source>
        <strain evidence="3 4">DSM 23711</strain>
    </source>
</reference>
<sequence>MGKEAEALIKIGTPLILEWKKNQEVERYRCKVVEQTESFIYIDYPINEKTGRTEIFSVGTEFSASFVGQDNSVYRFHTEIKEKKLINIPTLMLDYPINDLERIQRRKYVRINASVDTAIHDPENNLAPFTTVTHDISGGGVSIVIPNGNGYEFEEGKLLNVWLVLPLESGSYVYIYSTSRVIRVHHRGEGKKNILSLQFDSIKEKDRQHIIRFCFEMQLKVRRRHLTP</sequence>
<dbReference type="Pfam" id="PF07238">
    <property type="entry name" value="PilZ"/>
    <property type="match status" value="1"/>
</dbReference>
<dbReference type="Gene3D" id="2.40.10.220">
    <property type="entry name" value="predicted glycosyltransferase like domains"/>
    <property type="match status" value="1"/>
</dbReference>
<comment type="caution">
    <text evidence="3">The sequence shown here is derived from an EMBL/GenBank/DDBJ whole genome shotgun (WGS) entry which is preliminary data.</text>
</comment>
<dbReference type="InterPro" id="IPR009926">
    <property type="entry name" value="T3SS_YcgR_PilZN"/>
</dbReference>
<keyword evidence="3" id="KW-0969">Cilium</keyword>
<keyword evidence="4" id="KW-1185">Reference proteome</keyword>
<dbReference type="RefSeq" id="WP_204497253.1">
    <property type="nucleotide sequence ID" value="NZ_JAFBDR010000001.1"/>
</dbReference>
<name>A0ABS2MVI2_9BACI</name>
<protein>
    <submittedName>
        <fullName evidence="3">C-di-GMP-binding flagellar brake protein YcgR</fullName>
    </submittedName>
</protein>
<evidence type="ECO:0000259" key="2">
    <source>
        <dbReference type="Pfam" id="PF12945"/>
    </source>
</evidence>
<evidence type="ECO:0000313" key="3">
    <source>
        <dbReference type="EMBL" id="MBM7569808.1"/>
    </source>
</evidence>
<feature type="domain" description="PilZ" evidence="1">
    <location>
        <begin position="104"/>
        <end position="216"/>
    </location>
</feature>
<keyword evidence="3" id="KW-0966">Cell projection</keyword>
<proteinExistence type="predicted"/>
<keyword evidence="3" id="KW-0282">Flagellum</keyword>
<dbReference type="SUPFAM" id="SSF141371">
    <property type="entry name" value="PilZ domain-like"/>
    <property type="match status" value="1"/>
</dbReference>
<dbReference type="Pfam" id="PF12945">
    <property type="entry name" value="PilZNR"/>
    <property type="match status" value="1"/>
</dbReference>
<gene>
    <name evidence="3" type="ORF">JOC48_000277</name>
</gene>
<dbReference type="InterPro" id="IPR009875">
    <property type="entry name" value="PilZ_domain"/>
</dbReference>